<proteinExistence type="predicted"/>
<dbReference type="AlphaFoldDB" id="A0A540MTH3"/>
<name>A0A540MTH3_MALBA</name>
<reference evidence="1 2" key="1">
    <citation type="journal article" date="2019" name="G3 (Bethesda)">
        <title>Sequencing of a Wild Apple (Malus baccata) Genome Unravels the Differences Between Cultivated and Wild Apple Species Regarding Disease Resistance and Cold Tolerance.</title>
        <authorList>
            <person name="Chen X."/>
        </authorList>
    </citation>
    <scope>NUCLEOTIDE SEQUENCE [LARGE SCALE GENOMIC DNA]</scope>
    <source>
        <strain evidence="2">cv. Shandingzi</strain>
        <tissue evidence="1">Leaves</tissue>
    </source>
</reference>
<comment type="caution">
    <text evidence="1">The sequence shown here is derived from an EMBL/GenBank/DDBJ whole genome shotgun (WGS) entry which is preliminary data.</text>
</comment>
<protein>
    <submittedName>
        <fullName evidence="1">Uncharacterized protein</fullName>
    </submittedName>
</protein>
<gene>
    <name evidence="1" type="ORF">C1H46_012306</name>
</gene>
<accession>A0A540MTH3</accession>
<organism evidence="1 2">
    <name type="scientific">Malus baccata</name>
    <name type="common">Siberian crab apple</name>
    <name type="synonym">Pyrus baccata</name>
    <dbReference type="NCBI Taxonomy" id="106549"/>
    <lineage>
        <taxon>Eukaryota</taxon>
        <taxon>Viridiplantae</taxon>
        <taxon>Streptophyta</taxon>
        <taxon>Embryophyta</taxon>
        <taxon>Tracheophyta</taxon>
        <taxon>Spermatophyta</taxon>
        <taxon>Magnoliopsida</taxon>
        <taxon>eudicotyledons</taxon>
        <taxon>Gunneridae</taxon>
        <taxon>Pentapetalae</taxon>
        <taxon>rosids</taxon>
        <taxon>fabids</taxon>
        <taxon>Rosales</taxon>
        <taxon>Rosaceae</taxon>
        <taxon>Amygdaloideae</taxon>
        <taxon>Maleae</taxon>
        <taxon>Malus</taxon>
    </lineage>
</organism>
<dbReference type="Proteomes" id="UP000315295">
    <property type="component" value="Unassembled WGS sequence"/>
</dbReference>
<dbReference type="EMBL" id="VIEB01000183">
    <property type="protein sequence ID" value="TQE02078.1"/>
    <property type="molecule type" value="Genomic_DNA"/>
</dbReference>
<sequence>MVKENDKDLVAPLDIRTDGDTDFWRQLLELQGGLSTNLFLLRKHQHELHIIRPVLITSTNDYFMGNYMFYNCEWPYCICCHASMATARESRGRKGYVFKGFELVLVKQ</sequence>
<evidence type="ECO:0000313" key="2">
    <source>
        <dbReference type="Proteomes" id="UP000315295"/>
    </source>
</evidence>
<keyword evidence="2" id="KW-1185">Reference proteome</keyword>
<evidence type="ECO:0000313" key="1">
    <source>
        <dbReference type="EMBL" id="TQE02078.1"/>
    </source>
</evidence>